<dbReference type="RefSeq" id="WP_188166204.1">
    <property type="nucleotide sequence ID" value="NZ_JACVVX010000007.1"/>
</dbReference>
<sequence length="378" mass="39866">MSIKQDVDPNIADAARRAAAVAARYATEVDIEERFPEEALAALSEEGLLGLAVPKEYGGLGANSRTASLVVEEVAAACASTGAILLTWAGPITGLVDFGTSEQKSKYLPEIAAGRCKLSFALTEEHCGSDAGAITTTAVLDGDHYVLDGKKAWIGNAINADLTLVAAKTDPTARAKGVSSFLVENGTAGLAVEEIYSKMGARGTKHGDLVLRAVRVPRAQLLGQEGRGLAQMLQSLDYIRLMTAAHALGIARSAYEAAVGYAKTREVFGSRLHKNQAISFLIADCATQLHASRLIMLDAAADLDAGKSIGAKAAMAKLHSSEIATRIAHASVQVHGAWGLKKGNAAERAYRDARITEVWDGTSEIQKLIIAREIFGRD</sequence>
<keyword evidence="5 10" id="KW-0560">Oxidoreductase</keyword>
<comment type="caution">
    <text evidence="14">The sequence shown here is derived from an EMBL/GenBank/DDBJ whole genome shotgun (WGS) entry which is preliminary data.</text>
</comment>
<organism evidence="14 15">
    <name type="scientific">Oryzicola mucosus</name>
    <dbReference type="NCBI Taxonomy" id="2767425"/>
    <lineage>
        <taxon>Bacteria</taxon>
        <taxon>Pseudomonadati</taxon>
        <taxon>Pseudomonadota</taxon>
        <taxon>Alphaproteobacteria</taxon>
        <taxon>Hyphomicrobiales</taxon>
        <taxon>Phyllobacteriaceae</taxon>
        <taxon>Oryzicola</taxon>
    </lineage>
</organism>
<dbReference type="AlphaFoldDB" id="A0A8J6PX43"/>
<dbReference type="InterPro" id="IPR013786">
    <property type="entry name" value="AcylCoA_DH/ox_N"/>
</dbReference>
<dbReference type="FunFam" id="2.40.110.10:FF:000002">
    <property type="entry name" value="Acyl-CoA dehydrogenase fadE12"/>
    <property type="match status" value="1"/>
</dbReference>
<evidence type="ECO:0000256" key="5">
    <source>
        <dbReference type="ARBA" id="ARBA00023002"/>
    </source>
</evidence>
<protein>
    <recommendedName>
        <fullName evidence="8">3-sulfinopropanoyl-CoA desulfinase</fullName>
        <ecNumber evidence="7">3.13.1.4</ecNumber>
    </recommendedName>
    <alternativeName>
        <fullName evidence="9">3-sulfinopropionyl coenzyme A desulfinase</fullName>
    </alternativeName>
</protein>
<dbReference type="InterPro" id="IPR046373">
    <property type="entry name" value="Acyl-CoA_Oxase/DH_mid-dom_sf"/>
</dbReference>
<dbReference type="InterPro" id="IPR006091">
    <property type="entry name" value="Acyl-CoA_Oxase/DH_mid-dom"/>
</dbReference>
<gene>
    <name evidence="14" type="ORF">ICI42_19080</name>
</gene>
<dbReference type="InterPro" id="IPR009100">
    <property type="entry name" value="AcylCoA_DH/oxidase_NM_dom_sf"/>
</dbReference>
<dbReference type="Proteomes" id="UP000643405">
    <property type="component" value="Unassembled WGS sequence"/>
</dbReference>
<dbReference type="InterPro" id="IPR009075">
    <property type="entry name" value="AcylCo_DH/oxidase_C"/>
</dbReference>
<keyword evidence="4 10" id="KW-0274">FAD</keyword>
<accession>A0A8J6PX43</accession>
<keyword evidence="15" id="KW-1185">Reference proteome</keyword>
<feature type="domain" description="Acyl-CoA dehydrogenase/oxidase C-terminal" evidence="11">
    <location>
        <begin position="226"/>
        <end position="374"/>
    </location>
</feature>
<dbReference type="Gene3D" id="1.10.540.10">
    <property type="entry name" value="Acyl-CoA dehydrogenase/oxidase, N-terminal domain"/>
    <property type="match status" value="1"/>
</dbReference>
<evidence type="ECO:0000313" key="14">
    <source>
        <dbReference type="EMBL" id="MBD0416761.1"/>
    </source>
</evidence>
<dbReference type="Pfam" id="PF02771">
    <property type="entry name" value="Acyl-CoA_dh_N"/>
    <property type="match status" value="1"/>
</dbReference>
<dbReference type="PANTHER" id="PTHR43884">
    <property type="entry name" value="ACYL-COA DEHYDROGENASE"/>
    <property type="match status" value="1"/>
</dbReference>
<evidence type="ECO:0000256" key="4">
    <source>
        <dbReference type="ARBA" id="ARBA00022827"/>
    </source>
</evidence>
<reference evidence="14" key="1">
    <citation type="submission" date="2020-09" db="EMBL/GenBank/DDBJ databases">
        <title>Genome seq and assembly of Tianweitania sp.</title>
        <authorList>
            <person name="Chhetri G."/>
        </authorList>
    </citation>
    <scope>NUCLEOTIDE SEQUENCE</scope>
    <source>
        <strain evidence="14">Rool2</strain>
    </source>
</reference>
<comment type="similarity">
    <text evidence="2 10">Belongs to the acyl-CoA dehydrogenase family.</text>
</comment>
<dbReference type="SUPFAM" id="SSF47203">
    <property type="entry name" value="Acyl-CoA dehydrogenase C-terminal domain-like"/>
    <property type="match status" value="1"/>
</dbReference>
<evidence type="ECO:0000256" key="8">
    <source>
        <dbReference type="ARBA" id="ARBA00068311"/>
    </source>
</evidence>
<dbReference type="PANTHER" id="PTHR43884:SF12">
    <property type="entry name" value="ISOVALERYL-COA DEHYDROGENASE, MITOCHONDRIAL-RELATED"/>
    <property type="match status" value="1"/>
</dbReference>
<feature type="domain" description="Acyl-CoA dehydrogenase/oxidase N-terminal" evidence="13">
    <location>
        <begin position="12"/>
        <end position="114"/>
    </location>
</feature>
<evidence type="ECO:0000259" key="11">
    <source>
        <dbReference type="Pfam" id="PF00441"/>
    </source>
</evidence>
<name>A0A8J6PX43_9HYPH</name>
<evidence type="ECO:0000259" key="12">
    <source>
        <dbReference type="Pfam" id="PF02770"/>
    </source>
</evidence>
<evidence type="ECO:0000313" key="15">
    <source>
        <dbReference type="Proteomes" id="UP000643405"/>
    </source>
</evidence>
<dbReference type="SUPFAM" id="SSF56645">
    <property type="entry name" value="Acyl-CoA dehydrogenase NM domain-like"/>
    <property type="match status" value="1"/>
</dbReference>
<dbReference type="GO" id="GO:0050660">
    <property type="term" value="F:flavin adenine dinucleotide binding"/>
    <property type="evidence" value="ECO:0007669"/>
    <property type="project" value="InterPro"/>
</dbReference>
<dbReference type="InterPro" id="IPR036250">
    <property type="entry name" value="AcylCo_DH-like_C"/>
</dbReference>
<comment type="catalytic activity">
    <reaction evidence="6">
        <text>3-sulfinopropanoyl-CoA + H2O = propanoyl-CoA + sulfite + H(+)</text>
        <dbReference type="Rhea" id="RHEA:41624"/>
        <dbReference type="ChEBI" id="CHEBI:15377"/>
        <dbReference type="ChEBI" id="CHEBI:15378"/>
        <dbReference type="ChEBI" id="CHEBI:17359"/>
        <dbReference type="ChEBI" id="CHEBI:57392"/>
        <dbReference type="ChEBI" id="CHEBI:78349"/>
        <dbReference type="EC" id="3.13.1.4"/>
    </reaction>
    <physiologicalReaction direction="left-to-right" evidence="6">
        <dbReference type="Rhea" id="RHEA:41625"/>
    </physiologicalReaction>
</comment>
<evidence type="ECO:0000256" key="3">
    <source>
        <dbReference type="ARBA" id="ARBA00022630"/>
    </source>
</evidence>
<dbReference type="Pfam" id="PF02770">
    <property type="entry name" value="Acyl-CoA_dh_M"/>
    <property type="match status" value="1"/>
</dbReference>
<feature type="domain" description="Acyl-CoA oxidase/dehydrogenase middle" evidence="12">
    <location>
        <begin position="119"/>
        <end position="213"/>
    </location>
</feature>
<dbReference type="GO" id="GO:0003995">
    <property type="term" value="F:acyl-CoA dehydrogenase activity"/>
    <property type="evidence" value="ECO:0007669"/>
    <property type="project" value="TreeGrafter"/>
</dbReference>
<evidence type="ECO:0000256" key="6">
    <source>
        <dbReference type="ARBA" id="ARBA00052938"/>
    </source>
</evidence>
<evidence type="ECO:0000256" key="2">
    <source>
        <dbReference type="ARBA" id="ARBA00009347"/>
    </source>
</evidence>
<keyword evidence="3 10" id="KW-0285">Flavoprotein</keyword>
<dbReference type="InterPro" id="IPR037069">
    <property type="entry name" value="AcylCoA_DH/ox_N_sf"/>
</dbReference>
<dbReference type="EMBL" id="JACVVX010000007">
    <property type="protein sequence ID" value="MBD0416761.1"/>
    <property type="molecule type" value="Genomic_DNA"/>
</dbReference>
<dbReference type="EC" id="3.13.1.4" evidence="7"/>
<evidence type="ECO:0000256" key="9">
    <source>
        <dbReference type="ARBA" id="ARBA00075603"/>
    </source>
</evidence>
<evidence type="ECO:0000256" key="7">
    <source>
        <dbReference type="ARBA" id="ARBA00066461"/>
    </source>
</evidence>
<evidence type="ECO:0000256" key="10">
    <source>
        <dbReference type="RuleBase" id="RU362125"/>
    </source>
</evidence>
<dbReference type="Gene3D" id="2.40.110.10">
    <property type="entry name" value="Butyryl-CoA Dehydrogenase, subunit A, domain 2"/>
    <property type="match status" value="1"/>
</dbReference>
<comment type="cofactor">
    <cofactor evidence="1 10">
        <name>FAD</name>
        <dbReference type="ChEBI" id="CHEBI:57692"/>
    </cofactor>
</comment>
<dbReference type="FunFam" id="1.20.140.10:FF:000004">
    <property type="entry name" value="Acyl-CoA dehydrogenase FadE25"/>
    <property type="match status" value="1"/>
</dbReference>
<dbReference type="Pfam" id="PF00441">
    <property type="entry name" value="Acyl-CoA_dh_1"/>
    <property type="match status" value="1"/>
</dbReference>
<dbReference type="PIRSF" id="PIRSF016578">
    <property type="entry name" value="HsaA"/>
    <property type="match status" value="1"/>
</dbReference>
<proteinExistence type="inferred from homology"/>
<dbReference type="Gene3D" id="1.20.140.10">
    <property type="entry name" value="Butyryl-CoA Dehydrogenase, subunit A, domain 3"/>
    <property type="match status" value="1"/>
</dbReference>
<evidence type="ECO:0000256" key="1">
    <source>
        <dbReference type="ARBA" id="ARBA00001974"/>
    </source>
</evidence>
<evidence type="ECO:0000259" key="13">
    <source>
        <dbReference type="Pfam" id="PF02771"/>
    </source>
</evidence>